<dbReference type="EMBL" id="BMAC01000545">
    <property type="protein sequence ID" value="GFP98861.1"/>
    <property type="molecule type" value="Genomic_DNA"/>
</dbReference>
<evidence type="ECO:0000259" key="10">
    <source>
        <dbReference type="Pfam" id="PF12142"/>
    </source>
</evidence>
<evidence type="ECO:0000256" key="8">
    <source>
        <dbReference type="SAM" id="MobiDB-lite"/>
    </source>
</evidence>
<dbReference type="Pfam" id="PF12142">
    <property type="entry name" value="PPO1_DWL"/>
    <property type="match status" value="1"/>
</dbReference>
<keyword evidence="3" id="KW-0479">Metal-binding</keyword>
<evidence type="ECO:0000256" key="1">
    <source>
        <dbReference type="ARBA" id="ARBA00001973"/>
    </source>
</evidence>
<gene>
    <name evidence="12" type="ORF">PHJA_002030000</name>
</gene>
<dbReference type="InterPro" id="IPR022739">
    <property type="entry name" value="Polyphenol_oxidase_cen"/>
</dbReference>
<reference evidence="12" key="1">
    <citation type="submission" date="2020-07" db="EMBL/GenBank/DDBJ databases">
        <title>Ethylene signaling mediates host invasion by parasitic plants.</title>
        <authorList>
            <person name="Yoshida S."/>
        </authorList>
    </citation>
    <scope>NUCLEOTIDE SEQUENCE</scope>
    <source>
        <strain evidence="12">Okayama</strain>
    </source>
</reference>
<keyword evidence="7" id="KW-1015">Disulfide bond</keyword>
<dbReference type="PANTHER" id="PTHR11474">
    <property type="entry name" value="TYROSINASE FAMILY MEMBER"/>
    <property type="match status" value="1"/>
</dbReference>
<comment type="cofactor">
    <cofactor evidence="1">
        <name>Cu(2+)</name>
        <dbReference type="ChEBI" id="CHEBI:29036"/>
    </cofactor>
</comment>
<dbReference type="Gene3D" id="1.10.1280.10">
    <property type="entry name" value="Di-copper center containing domain from catechol oxidase"/>
    <property type="match status" value="1"/>
</dbReference>
<dbReference type="PANTHER" id="PTHR11474:SF95">
    <property type="entry name" value="POLYPHENOL OXIDASE, CHLOROPLASTIC-LIKE"/>
    <property type="match status" value="1"/>
</dbReference>
<dbReference type="InterPro" id="IPR002227">
    <property type="entry name" value="Tyrosinase_Cu-bd"/>
</dbReference>
<sequence length="325" mass="36834">SPTAGPPVRRQGLPQPAEPEDHPPQPAGGVRGDGGQREEAVRLLRGEVRDGHPTDPGEGTVERGSHTALHRWVGDPRQPSGEDMGNFYSAGREPIFFSHHANIDRLWSVYRDLRARMGRPRQFRRREWLDANFVFYDENGKLVRVRVADTLENERMGYTFQKVDLPWLRYREERVRDKKSKPKLKNKAAAVRSFVASDNPAFPVKLDKVSRSKKDKEKEEELLVIEGIEVDTAKFVRFEVYINDEDDKPDEVEDKAEYAGCYSQVPHRSSGEVMKTKIRLGLAEVLEDLDADDDDQVLVSLVPQAGGEDVTIGGVKIIYDDVDDD</sequence>
<feature type="domain" description="Polyphenol oxidase central" evidence="10">
    <location>
        <begin position="125"/>
        <end position="171"/>
    </location>
</feature>
<name>A0A830CXD3_9LAMI</name>
<feature type="compositionally biased region" description="Basic and acidic residues" evidence="8">
    <location>
        <begin position="34"/>
        <end position="65"/>
    </location>
</feature>
<comment type="similarity">
    <text evidence="2">Belongs to the tyrosinase family.</text>
</comment>
<evidence type="ECO:0000256" key="5">
    <source>
        <dbReference type="ARBA" id="ARBA00023002"/>
    </source>
</evidence>
<feature type="domain" description="Tyrosinase copper-binding" evidence="9">
    <location>
        <begin position="56"/>
        <end position="112"/>
    </location>
</feature>
<feature type="domain" description="Polyphenol oxidase C-terminal" evidence="11">
    <location>
        <begin position="203"/>
        <end position="318"/>
    </location>
</feature>
<keyword evidence="13" id="KW-1185">Reference proteome</keyword>
<dbReference type="SUPFAM" id="SSF48056">
    <property type="entry name" value="Di-copper centre-containing domain"/>
    <property type="match status" value="1"/>
</dbReference>
<feature type="non-terminal residue" evidence="12">
    <location>
        <position position="325"/>
    </location>
</feature>
<evidence type="ECO:0000313" key="12">
    <source>
        <dbReference type="EMBL" id="GFP98861.1"/>
    </source>
</evidence>
<dbReference type="OrthoDB" id="6132182at2759"/>
<dbReference type="InterPro" id="IPR008922">
    <property type="entry name" value="Di-copper_centre_dom_sf"/>
</dbReference>
<accession>A0A830CXD3</accession>
<evidence type="ECO:0000259" key="9">
    <source>
        <dbReference type="Pfam" id="PF00264"/>
    </source>
</evidence>
<evidence type="ECO:0000259" key="11">
    <source>
        <dbReference type="Pfam" id="PF12143"/>
    </source>
</evidence>
<organism evidence="12 13">
    <name type="scientific">Phtheirospermum japonicum</name>
    <dbReference type="NCBI Taxonomy" id="374723"/>
    <lineage>
        <taxon>Eukaryota</taxon>
        <taxon>Viridiplantae</taxon>
        <taxon>Streptophyta</taxon>
        <taxon>Embryophyta</taxon>
        <taxon>Tracheophyta</taxon>
        <taxon>Spermatophyta</taxon>
        <taxon>Magnoliopsida</taxon>
        <taxon>eudicotyledons</taxon>
        <taxon>Gunneridae</taxon>
        <taxon>Pentapetalae</taxon>
        <taxon>asterids</taxon>
        <taxon>lamiids</taxon>
        <taxon>Lamiales</taxon>
        <taxon>Orobanchaceae</taxon>
        <taxon>Orobanchaceae incertae sedis</taxon>
        <taxon>Phtheirospermum</taxon>
    </lineage>
</organism>
<feature type="region of interest" description="Disordered" evidence="8">
    <location>
        <begin position="1"/>
        <end position="80"/>
    </location>
</feature>
<evidence type="ECO:0000256" key="2">
    <source>
        <dbReference type="ARBA" id="ARBA00009928"/>
    </source>
</evidence>
<evidence type="ECO:0000313" key="13">
    <source>
        <dbReference type="Proteomes" id="UP000653305"/>
    </source>
</evidence>
<dbReference type="InterPro" id="IPR050316">
    <property type="entry name" value="Tyrosinase/Hemocyanin"/>
</dbReference>
<evidence type="ECO:0000256" key="3">
    <source>
        <dbReference type="ARBA" id="ARBA00022723"/>
    </source>
</evidence>
<keyword evidence="5" id="KW-0560">Oxidoreductase</keyword>
<evidence type="ECO:0000256" key="6">
    <source>
        <dbReference type="ARBA" id="ARBA00023008"/>
    </source>
</evidence>
<dbReference type="GO" id="GO:0046872">
    <property type="term" value="F:metal ion binding"/>
    <property type="evidence" value="ECO:0007669"/>
    <property type="project" value="UniProtKB-KW"/>
</dbReference>
<dbReference type="GO" id="GO:0004097">
    <property type="term" value="F:catechol oxidase activity"/>
    <property type="evidence" value="ECO:0007669"/>
    <property type="project" value="InterPro"/>
</dbReference>
<evidence type="ECO:0000256" key="4">
    <source>
        <dbReference type="ARBA" id="ARBA00022784"/>
    </source>
</evidence>
<comment type="caution">
    <text evidence="12">The sequence shown here is derived from an EMBL/GenBank/DDBJ whole genome shotgun (WGS) entry which is preliminary data.</text>
</comment>
<keyword evidence="6" id="KW-0186">Copper</keyword>
<dbReference type="InterPro" id="IPR022740">
    <property type="entry name" value="Polyphenol_oxidase_C"/>
</dbReference>
<proteinExistence type="inferred from homology"/>
<dbReference type="Pfam" id="PF00264">
    <property type="entry name" value="Tyrosinase"/>
    <property type="match status" value="1"/>
</dbReference>
<dbReference type="Proteomes" id="UP000653305">
    <property type="component" value="Unassembled WGS sequence"/>
</dbReference>
<keyword evidence="4" id="KW-0883">Thioether bond</keyword>
<protein>
    <submittedName>
        <fullName evidence="12">Polyphenol oxidase ii chloroplastic</fullName>
    </submittedName>
</protein>
<dbReference type="AlphaFoldDB" id="A0A830CXD3"/>
<dbReference type="Pfam" id="PF12143">
    <property type="entry name" value="PPO1_KFDV"/>
    <property type="match status" value="1"/>
</dbReference>
<evidence type="ECO:0000256" key="7">
    <source>
        <dbReference type="ARBA" id="ARBA00023157"/>
    </source>
</evidence>